<keyword evidence="2" id="KW-1185">Reference proteome</keyword>
<evidence type="ECO:0000313" key="1">
    <source>
        <dbReference type="EMBL" id="RHW37404.1"/>
    </source>
</evidence>
<sequence length="149" mass="17664">MTPYIYIASPMKLPQGSFGSNSVSSEQPNVFKSELDFAHLYFENNYDSKLKQKISYSPHFSFVHQVAVYVNYIPFKYRLKGTPEEEKCLKILYSYLEEALQSSGIIEYFTSLSGKEDLEILKRRNVRWRELKTPYDLVLEDREFWEITF</sequence>
<evidence type="ECO:0000313" key="2">
    <source>
        <dbReference type="Proteomes" id="UP000265692"/>
    </source>
</evidence>
<dbReference type="OrthoDB" id="2195145at2"/>
<dbReference type="Proteomes" id="UP000265692">
    <property type="component" value="Unassembled WGS sequence"/>
</dbReference>
<protein>
    <submittedName>
        <fullName evidence="1">Uncharacterized protein</fullName>
    </submittedName>
</protein>
<dbReference type="AlphaFoldDB" id="A0A396S924"/>
<comment type="caution">
    <text evidence="1">The sequence shown here is derived from an EMBL/GenBank/DDBJ whole genome shotgun (WGS) entry which is preliminary data.</text>
</comment>
<name>A0A396S924_9BACL</name>
<proteinExistence type="predicted"/>
<reference evidence="1 2" key="1">
    <citation type="submission" date="2018-08" db="EMBL/GenBank/DDBJ databases">
        <title>Lysinibacillus sp. YLB-03 draft genome sequence.</title>
        <authorList>
            <person name="Yu L."/>
        </authorList>
    </citation>
    <scope>NUCLEOTIDE SEQUENCE [LARGE SCALE GENOMIC DNA]</scope>
    <source>
        <strain evidence="1 2">YLB-03</strain>
    </source>
</reference>
<organism evidence="1 2">
    <name type="scientific">Ureibacillus yapensis</name>
    <dbReference type="NCBI Taxonomy" id="2304605"/>
    <lineage>
        <taxon>Bacteria</taxon>
        <taxon>Bacillati</taxon>
        <taxon>Bacillota</taxon>
        <taxon>Bacilli</taxon>
        <taxon>Bacillales</taxon>
        <taxon>Caryophanaceae</taxon>
        <taxon>Ureibacillus</taxon>
    </lineage>
</organism>
<gene>
    <name evidence="1" type="ORF">D1B33_07605</name>
</gene>
<dbReference type="RefSeq" id="WP_118875793.1">
    <property type="nucleotide sequence ID" value="NZ_QWEI01000003.1"/>
</dbReference>
<accession>A0A396S924</accession>
<dbReference type="EMBL" id="QWEI01000003">
    <property type="protein sequence ID" value="RHW37404.1"/>
    <property type="molecule type" value="Genomic_DNA"/>
</dbReference>